<dbReference type="GO" id="GO:0003676">
    <property type="term" value="F:nucleic acid binding"/>
    <property type="evidence" value="ECO:0007669"/>
    <property type="project" value="InterPro"/>
</dbReference>
<keyword evidence="3" id="KW-0862">Zinc</keyword>
<dbReference type="InterPro" id="IPR022755">
    <property type="entry name" value="Znf_C2H2_jaz"/>
</dbReference>
<feature type="domain" description="C2H2-type" evidence="6">
    <location>
        <begin position="88"/>
        <end position="110"/>
    </location>
</feature>
<keyword evidence="8" id="KW-1185">Reference proteome</keyword>
<proteinExistence type="predicted"/>
<dbReference type="SUPFAM" id="SSF57667">
    <property type="entry name" value="beta-beta-alpha zinc fingers"/>
    <property type="match status" value="1"/>
</dbReference>
<evidence type="ECO:0000256" key="3">
    <source>
        <dbReference type="ARBA" id="ARBA00022833"/>
    </source>
</evidence>
<keyword evidence="4" id="KW-0539">Nucleus</keyword>
<feature type="region of interest" description="Disordered" evidence="5">
    <location>
        <begin position="165"/>
        <end position="202"/>
    </location>
</feature>
<dbReference type="STRING" id="698492.A0A0E9NQ72"/>
<dbReference type="InterPro" id="IPR013087">
    <property type="entry name" value="Znf_C2H2_type"/>
</dbReference>
<protein>
    <recommendedName>
        <fullName evidence="6">C2H2-type domain-containing protein</fullName>
    </recommendedName>
</protein>
<dbReference type="AlphaFoldDB" id="A0A0E9NQ72"/>
<dbReference type="Proteomes" id="UP000033140">
    <property type="component" value="Unassembled WGS sequence"/>
</dbReference>
<feature type="region of interest" description="Disordered" evidence="5">
    <location>
        <begin position="1"/>
        <end position="50"/>
    </location>
</feature>
<evidence type="ECO:0000259" key="6">
    <source>
        <dbReference type="PROSITE" id="PS00028"/>
    </source>
</evidence>
<reference evidence="7 8" key="3">
    <citation type="journal article" date="2015" name="Genome Announc.">
        <title>Draft Genome Sequence of the Archiascomycetous Yeast Saitoella complicata.</title>
        <authorList>
            <person name="Yamauchi K."/>
            <person name="Kondo S."/>
            <person name="Hamamoto M."/>
            <person name="Takahashi Y."/>
            <person name="Ogura Y."/>
            <person name="Hayashi T."/>
            <person name="Nishida H."/>
        </authorList>
    </citation>
    <scope>NUCLEOTIDE SEQUENCE [LARGE SCALE GENOMIC DNA]</scope>
    <source>
        <strain evidence="7 8">NRRL Y-17804</strain>
    </source>
</reference>
<evidence type="ECO:0000256" key="2">
    <source>
        <dbReference type="ARBA" id="ARBA00022771"/>
    </source>
</evidence>
<evidence type="ECO:0000256" key="1">
    <source>
        <dbReference type="ARBA" id="ARBA00022723"/>
    </source>
</evidence>
<evidence type="ECO:0000313" key="7">
    <source>
        <dbReference type="EMBL" id="GAO51938.1"/>
    </source>
</evidence>
<dbReference type="GO" id="GO:0008270">
    <property type="term" value="F:zinc ion binding"/>
    <property type="evidence" value="ECO:0007669"/>
    <property type="project" value="UniProtKB-KW"/>
</dbReference>
<dbReference type="OMA" id="VDHRRKW"/>
<dbReference type="GO" id="GO:0046540">
    <property type="term" value="C:U4/U6 x U5 tri-snRNP complex"/>
    <property type="evidence" value="ECO:0007669"/>
    <property type="project" value="TreeGrafter"/>
</dbReference>
<keyword evidence="2" id="KW-0863">Zinc-finger</keyword>
<dbReference type="InterPro" id="IPR040107">
    <property type="entry name" value="Snu23"/>
</dbReference>
<comment type="caution">
    <text evidence="7">The sequence shown here is derived from an EMBL/GenBank/DDBJ whole genome shotgun (WGS) entry which is preliminary data.</text>
</comment>
<evidence type="ECO:0000256" key="4">
    <source>
        <dbReference type="ARBA" id="ARBA00023242"/>
    </source>
</evidence>
<dbReference type="SMART" id="SM00451">
    <property type="entry name" value="ZnF_U1"/>
    <property type="match status" value="1"/>
</dbReference>
<organism evidence="7 8">
    <name type="scientific">Saitoella complicata (strain BCRC 22490 / CBS 7301 / JCM 7358 / NBRC 10748 / NRRL Y-17804)</name>
    <dbReference type="NCBI Taxonomy" id="698492"/>
    <lineage>
        <taxon>Eukaryota</taxon>
        <taxon>Fungi</taxon>
        <taxon>Dikarya</taxon>
        <taxon>Ascomycota</taxon>
        <taxon>Taphrinomycotina</taxon>
        <taxon>Taphrinomycotina incertae sedis</taxon>
        <taxon>Saitoella</taxon>
    </lineage>
</organism>
<dbReference type="Pfam" id="PF12171">
    <property type="entry name" value="zf-C2H2_jaz"/>
    <property type="match status" value="1"/>
</dbReference>
<name>A0A0E9NQ72_SAICN</name>
<evidence type="ECO:0000256" key="5">
    <source>
        <dbReference type="SAM" id="MobiDB-lite"/>
    </source>
</evidence>
<dbReference type="GO" id="GO:0000398">
    <property type="term" value="P:mRNA splicing, via spliceosome"/>
    <property type="evidence" value="ECO:0007669"/>
    <property type="project" value="InterPro"/>
</dbReference>
<evidence type="ECO:0000313" key="8">
    <source>
        <dbReference type="Proteomes" id="UP000033140"/>
    </source>
</evidence>
<dbReference type="PANTHER" id="PTHR45986">
    <property type="entry name" value="ZINC FINGER MATRIN-TYPE PROTEIN 2"/>
    <property type="match status" value="1"/>
</dbReference>
<feature type="compositionally biased region" description="Basic and acidic residues" evidence="5">
    <location>
        <begin position="165"/>
        <end position="194"/>
    </location>
</feature>
<dbReference type="EMBL" id="BACD03000055">
    <property type="protein sequence ID" value="GAO51938.1"/>
    <property type="molecule type" value="Genomic_DNA"/>
</dbReference>
<dbReference type="PROSITE" id="PS00028">
    <property type="entry name" value="ZINC_FINGER_C2H2_1"/>
    <property type="match status" value="1"/>
</dbReference>
<dbReference type="GO" id="GO:0005681">
    <property type="term" value="C:spliceosomal complex"/>
    <property type="evidence" value="ECO:0007669"/>
    <property type="project" value="InterPro"/>
</dbReference>
<sequence length="220" mass="25544">MSGDFRKKYDEAEWAQKAKEREQREYEERQARRDVKAGVRRREPSPPDARRIEARRERLNIEENVNKTTLVPAGVGMGRRGKGAGFYCDVCDETYKDSLSWVDHLNSVQHLRKSGQSLNQTRATLEEVRARLAWLRQKKHDALRASGQPINLTSRLAERQRIEAEERRVKREKKRQKEREAKEKREKEEAEKKGGGAMDVDDQEAMMRAMGFGGFGTTKV</sequence>
<dbReference type="PANTHER" id="PTHR45986:SF1">
    <property type="entry name" value="ZINC FINGER MATRIN-TYPE PROTEIN 2"/>
    <property type="match status" value="1"/>
</dbReference>
<dbReference type="InterPro" id="IPR003604">
    <property type="entry name" value="Matrin/U1-like-C_Znf_C2H2"/>
</dbReference>
<reference evidence="7 8" key="1">
    <citation type="journal article" date="2011" name="J. Gen. Appl. Microbiol.">
        <title>Draft genome sequencing of the enigmatic yeast Saitoella complicata.</title>
        <authorList>
            <person name="Nishida H."/>
            <person name="Hamamoto M."/>
            <person name="Sugiyama J."/>
        </authorList>
    </citation>
    <scope>NUCLEOTIDE SEQUENCE [LARGE SCALE GENOMIC DNA]</scope>
    <source>
        <strain evidence="7 8">NRRL Y-17804</strain>
    </source>
</reference>
<accession>A0A0E9NQ72</accession>
<keyword evidence="1" id="KW-0479">Metal-binding</keyword>
<dbReference type="InterPro" id="IPR036236">
    <property type="entry name" value="Znf_C2H2_sf"/>
</dbReference>
<reference evidence="7 8" key="2">
    <citation type="journal article" date="2014" name="J. Gen. Appl. Microbiol.">
        <title>The early diverging ascomycetous budding yeast Saitoella complicata has three histone deacetylases belonging to the Clr6, Hos2, and Rpd3 lineages.</title>
        <authorList>
            <person name="Nishida H."/>
            <person name="Matsumoto T."/>
            <person name="Kondo S."/>
            <person name="Hamamoto M."/>
            <person name="Yoshikawa H."/>
        </authorList>
    </citation>
    <scope>NUCLEOTIDE SEQUENCE [LARGE SCALE GENOMIC DNA]</scope>
    <source>
        <strain evidence="7 8">NRRL Y-17804</strain>
    </source>
</reference>
<gene>
    <name evidence="7" type="ORF">G7K_6026-t1</name>
</gene>